<protein>
    <submittedName>
        <fullName evidence="2">Metallo-beta-lactamase superfamily protein</fullName>
    </submittedName>
</protein>
<keyword evidence="3" id="KW-1185">Reference proteome</keyword>
<feature type="domain" description="Metallo-beta-lactamase" evidence="1">
    <location>
        <begin position="29"/>
        <end position="234"/>
    </location>
</feature>
<dbReference type="EMBL" id="JQCH01000023">
    <property type="protein sequence ID" value="KRO08829.1"/>
    <property type="molecule type" value="Genomic_DNA"/>
</dbReference>
<dbReference type="InterPro" id="IPR052533">
    <property type="entry name" value="WalJ/YycJ-like"/>
</dbReference>
<comment type="caution">
    <text evidence="2">The sequence shown here is derived from an EMBL/GenBank/DDBJ whole genome shotgun (WGS) entry which is preliminary data.</text>
</comment>
<dbReference type="InterPro" id="IPR058121">
    <property type="entry name" value="WalJ/YycJ"/>
</dbReference>
<dbReference type="SMART" id="SM00849">
    <property type="entry name" value="Lactamase_B"/>
    <property type="match status" value="1"/>
</dbReference>
<dbReference type="Gene3D" id="3.60.15.10">
    <property type="entry name" value="Ribonuclease Z/Hydroxyacylglutathione hydrolase-like"/>
    <property type="match status" value="1"/>
</dbReference>
<dbReference type="PANTHER" id="PTHR47619:SF1">
    <property type="entry name" value="EXODEOXYRIBONUCLEASE WALJ"/>
    <property type="match status" value="1"/>
</dbReference>
<sequence>MQLQAISSKENNLLENDQLKYSILASGSTGNVTYLETPKHKILIDAGLSGKKINDLMHQINRNLSDVDSLFVTHEHGDHVRGVGVLARKYGMDVYANEGTWSAMAHKIGEVPVEQKHLFAPGKILDLGDMDVESFAVSHDAAQPQFYQVHHDGKVFCVLTDTGYVSERVAKTIGDADAYLMECNHDMEMLRMGSYSWSLKQRILGDEGHLSNEDGANAMMAVIGHKTKQIYLGHRSQENNMCSLAHLTVATMLKEHDMGVEHDFYLHDTEPDSPTKLLAL</sequence>
<dbReference type="Pfam" id="PF12706">
    <property type="entry name" value="Lactamase_B_2"/>
    <property type="match status" value="1"/>
</dbReference>
<dbReference type="InterPro" id="IPR036866">
    <property type="entry name" value="RibonucZ/Hydroxyglut_hydro"/>
</dbReference>
<dbReference type="Proteomes" id="UP000051884">
    <property type="component" value="Unassembled WGS sequence"/>
</dbReference>
<accession>A0ABR5Q3K1</accession>
<proteinExistence type="predicted"/>
<dbReference type="SUPFAM" id="SSF56281">
    <property type="entry name" value="Metallo-hydrolase/oxidoreductase"/>
    <property type="match status" value="1"/>
</dbReference>
<dbReference type="CDD" id="cd07733">
    <property type="entry name" value="YycJ-like_MBL-fold"/>
    <property type="match status" value="1"/>
</dbReference>
<dbReference type="PANTHER" id="PTHR47619">
    <property type="entry name" value="METALLO-HYDROLASE YYCJ-RELATED"/>
    <property type="match status" value="1"/>
</dbReference>
<organism evidence="2 3">
    <name type="scientific">Paucilactobacillus hokkaidonensis</name>
    <dbReference type="NCBI Taxonomy" id="1193095"/>
    <lineage>
        <taxon>Bacteria</taxon>
        <taxon>Bacillati</taxon>
        <taxon>Bacillota</taxon>
        <taxon>Bacilli</taxon>
        <taxon>Lactobacillales</taxon>
        <taxon>Lactobacillaceae</taxon>
        <taxon>Paucilactobacillus</taxon>
    </lineage>
</organism>
<evidence type="ECO:0000313" key="3">
    <source>
        <dbReference type="Proteomes" id="UP000051884"/>
    </source>
</evidence>
<gene>
    <name evidence="2" type="ORF">IV59_GL001103</name>
</gene>
<evidence type="ECO:0000313" key="2">
    <source>
        <dbReference type="EMBL" id="KRO08829.1"/>
    </source>
</evidence>
<dbReference type="InterPro" id="IPR001279">
    <property type="entry name" value="Metallo-B-lactamas"/>
</dbReference>
<reference evidence="2 3" key="1">
    <citation type="journal article" date="2015" name="Genome Announc.">
        <title>Expanding the biotechnology potential of lactobacilli through comparative genomics of 213 strains and associated genera.</title>
        <authorList>
            <person name="Sun Z."/>
            <person name="Harris H.M."/>
            <person name="McCann A."/>
            <person name="Guo C."/>
            <person name="Argimon S."/>
            <person name="Zhang W."/>
            <person name="Yang X."/>
            <person name="Jeffery I.B."/>
            <person name="Cooney J.C."/>
            <person name="Kagawa T.F."/>
            <person name="Liu W."/>
            <person name="Song Y."/>
            <person name="Salvetti E."/>
            <person name="Wrobel A."/>
            <person name="Rasinkangas P."/>
            <person name="Parkhill J."/>
            <person name="Rea M.C."/>
            <person name="O'Sullivan O."/>
            <person name="Ritari J."/>
            <person name="Douillard F.P."/>
            <person name="Paul Ross R."/>
            <person name="Yang R."/>
            <person name="Briner A.E."/>
            <person name="Felis G.E."/>
            <person name="de Vos W.M."/>
            <person name="Barrangou R."/>
            <person name="Klaenhammer T.R."/>
            <person name="Caufield P.W."/>
            <person name="Cui Y."/>
            <person name="Zhang H."/>
            <person name="O'Toole P.W."/>
        </authorList>
    </citation>
    <scope>NUCLEOTIDE SEQUENCE [LARGE SCALE GENOMIC DNA]</scope>
    <source>
        <strain evidence="2 3">DSM 26202</strain>
    </source>
</reference>
<evidence type="ECO:0000259" key="1">
    <source>
        <dbReference type="SMART" id="SM00849"/>
    </source>
</evidence>
<name>A0ABR5Q3K1_9LACO</name>